<accession>A0A2A9F0T3</accession>
<dbReference type="RefSeq" id="WP_170023646.1">
    <property type="nucleotide sequence ID" value="NZ_PDJJ01000001.1"/>
</dbReference>
<gene>
    <name evidence="2" type="ORF">ATJ88_2880</name>
</gene>
<name>A0A2A9F0T3_9MICO</name>
<sequence>MVEAGAYSRVPVWAGRREWLAEVEARGATAGALAVARVLAEAADGRTGRGVALGVDTAAERAGVTDRTVRRARAWLAAEGLAVEVFKGRHLTRAERAERRDVGARGIRAASVWALTGGAVSAHPSGFSREGSSGNENTPKARRAGAKRSAKTQTAPRSIRLQRLTAEVARRAPHLAPVGRHVGGLADVLVRALGPAVEGATAGDVLAIAEAGGTGRVWAAQDARDPWAWLGARLRAGRASGHRTAAERAAKAAEERAERARRREAEEAAERAASRPAVVASARASIRASIESARRTALYSTHRPVIVNP</sequence>
<comment type="caution">
    <text evidence="2">The sequence shown here is derived from an EMBL/GenBank/DDBJ whole genome shotgun (WGS) entry which is preliminary data.</text>
</comment>
<organism evidence="2 3">
    <name type="scientific">Isoptericola jiangsuensis</name>
    <dbReference type="NCBI Taxonomy" id="548579"/>
    <lineage>
        <taxon>Bacteria</taxon>
        <taxon>Bacillati</taxon>
        <taxon>Actinomycetota</taxon>
        <taxon>Actinomycetes</taxon>
        <taxon>Micrococcales</taxon>
        <taxon>Promicromonosporaceae</taxon>
        <taxon>Isoptericola</taxon>
    </lineage>
</organism>
<feature type="region of interest" description="Disordered" evidence="1">
    <location>
        <begin position="123"/>
        <end position="158"/>
    </location>
</feature>
<proteinExistence type="predicted"/>
<protein>
    <recommendedName>
        <fullName evidence="4">Helix-turn-helix protein</fullName>
    </recommendedName>
</protein>
<feature type="compositionally biased region" description="Basic and acidic residues" evidence="1">
    <location>
        <begin position="244"/>
        <end position="273"/>
    </location>
</feature>
<dbReference type="Proteomes" id="UP000224130">
    <property type="component" value="Unassembled WGS sequence"/>
</dbReference>
<reference evidence="2 3" key="1">
    <citation type="submission" date="2017-10" db="EMBL/GenBank/DDBJ databases">
        <title>Sequencing the genomes of 1000 actinobacteria strains.</title>
        <authorList>
            <person name="Klenk H.-P."/>
        </authorList>
    </citation>
    <scope>NUCLEOTIDE SEQUENCE [LARGE SCALE GENOMIC DNA]</scope>
    <source>
        <strain evidence="2 3">DSM 21863</strain>
    </source>
</reference>
<dbReference type="AlphaFoldDB" id="A0A2A9F0T3"/>
<dbReference type="EMBL" id="PDJJ01000001">
    <property type="protein sequence ID" value="PFG44162.1"/>
    <property type="molecule type" value="Genomic_DNA"/>
</dbReference>
<evidence type="ECO:0000313" key="3">
    <source>
        <dbReference type="Proteomes" id="UP000224130"/>
    </source>
</evidence>
<feature type="compositionally biased region" description="Basic residues" evidence="1">
    <location>
        <begin position="140"/>
        <end position="150"/>
    </location>
</feature>
<evidence type="ECO:0000313" key="2">
    <source>
        <dbReference type="EMBL" id="PFG44162.1"/>
    </source>
</evidence>
<feature type="region of interest" description="Disordered" evidence="1">
    <location>
        <begin position="240"/>
        <end position="274"/>
    </location>
</feature>
<evidence type="ECO:0008006" key="4">
    <source>
        <dbReference type="Google" id="ProtNLM"/>
    </source>
</evidence>
<evidence type="ECO:0000256" key="1">
    <source>
        <dbReference type="SAM" id="MobiDB-lite"/>
    </source>
</evidence>
<keyword evidence="3" id="KW-1185">Reference proteome</keyword>